<sequence length="76" mass="8720">MITYAPKTFNISRLASLCRQTARQPGLSSSTYARELHHQPIITTKTFTYKPQFSEGVLRNKIERARLATLRRNGLL</sequence>
<dbReference type="GeneID" id="91094379"/>
<accession>A0AAX4JTN9</accession>
<protein>
    <submittedName>
        <fullName evidence="1">Uncharacterized protein</fullName>
    </submittedName>
</protein>
<dbReference type="RefSeq" id="XP_066075559.1">
    <property type="nucleotide sequence ID" value="XM_066219462.1"/>
</dbReference>
<organism evidence="1 2">
    <name type="scientific">Kwoniella dendrophila CBS 6074</name>
    <dbReference type="NCBI Taxonomy" id="1295534"/>
    <lineage>
        <taxon>Eukaryota</taxon>
        <taxon>Fungi</taxon>
        <taxon>Dikarya</taxon>
        <taxon>Basidiomycota</taxon>
        <taxon>Agaricomycotina</taxon>
        <taxon>Tremellomycetes</taxon>
        <taxon>Tremellales</taxon>
        <taxon>Cryptococcaceae</taxon>
        <taxon>Kwoniella</taxon>
    </lineage>
</organism>
<dbReference type="AlphaFoldDB" id="A0AAX4JTN9"/>
<evidence type="ECO:0000313" key="2">
    <source>
        <dbReference type="Proteomes" id="UP001355207"/>
    </source>
</evidence>
<dbReference type="Proteomes" id="UP001355207">
    <property type="component" value="Chromosome 4"/>
</dbReference>
<keyword evidence="2" id="KW-1185">Reference proteome</keyword>
<dbReference type="EMBL" id="CP144101">
    <property type="protein sequence ID" value="WWC88796.1"/>
    <property type="molecule type" value="Genomic_DNA"/>
</dbReference>
<proteinExistence type="predicted"/>
<evidence type="ECO:0000313" key="1">
    <source>
        <dbReference type="EMBL" id="WWC88796.1"/>
    </source>
</evidence>
<name>A0AAX4JTN9_9TREE</name>
<gene>
    <name evidence="1" type="ORF">L201_003709</name>
</gene>
<reference evidence="1 2" key="1">
    <citation type="submission" date="2024-01" db="EMBL/GenBank/DDBJ databases">
        <title>Comparative genomics of Cryptococcus and Kwoniella reveals pathogenesis evolution and contrasting modes of karyotype evolution via chromosome fusion or intercentromeric recombination.</title>
        <authorList>
            <person name="Coelho M.A."/>
            <person name="David-Palma M."/>
            <person name="Shea T."/>
            <person name="Bowers K."/>
            <person name="McGinley-Smith S."/>
            <person name="Mohammad A.W."/>
            <person name="Gnirke A."/>
            <person name="Yurkov A.M."/>
            <person name="Nowrousian M."/>
            <person name="Sun S."/>
            <person name="Cuomo C.A."/>
            <person name="Heitman J."/>
        </authorList>
    </citation>
    <scope>NUCLEOTIDE SEQUENCE [LARGE SCALE GENOMIC DNA]</scope>
    <source>
        <strain evidence="1 2">CBS 6074</strain>
    </source>
</reference>